<dbReference type="HAMAP" id="MF_00244">
    <property type="entry name" value="NaMN_adenylyltr"/>
    <property type="match status" value="1"/>
</dbReference>
<dbReference type="SUPFAM" id="SSF52374">
    <property type="entry name" value="Nucleotidylyl transferase"/>
    <property type="match status" value="1"/>
</dbReference>
<dbReference type="Pfam" id="PF01467">
    <property type="entry name" value="CTP_transf_like"/>
    <property type="match status" value="1"/>
</dbReference>
<dbReference type="Gene3D" id="3.40.50.620">
    <property type="entry name" value="HUPs"/>
    <property type="match status" value="1"/>
</dbReference>
<dbReference type="EC" id="2.7.7.18" evidence="10"/>
<evidence type="ECO:0000256" key="2">
    <source>
        <dbReference type="ARBA" id="ARBA00005019"/>
    </source>
</evidence>
<evidence type="ECO:0000256" key="10">
    <source>
        <dbReference type="HAMAP-Rule" id="MF_00244"/>
    </source>
</evidence>
<reference evidence="12 13" key="1">
    <citation type="submission" date="2020-06" db="EMBL/GenBank/DDBJ databases">
        <title>Staphylococcus borealis sp. nov. -A novel member of the Staphylococcaceae family isolated from skin and blood in humans.</title>
        <authorList>
            <person name="Pain M."/>
            <person name="Wolden R."/>
            <person name="Jaen-Luchoro D."/>
            <person name="Salva-Serra F."/>
            <person name="Iglesias B.P."/>
            <person name="Karlsson R."/>
            <person name="Klingenberg C."/>
            <person name="Cavanagh J.P."/>
        </authorList>
    </citation>
    <scope>NUCLEOTIDE SEQUENCE [LARGE SCALE GENOMIC DNA]</scope>
    <source>
        <strain evidence="12 13">58-22</strain>
    </source>
</reference>
<feature type="domain" description="Cytidyltransferase-like" evidence="11">
    <location>
        <begin position="9"/>
        <end position="165"/>
    </location>
</feature>
<gene>
    <name evidence="10" type="primary">nadD</name>
    <name evidence="12" type="ORF">HUN84_06410</name>
</gene>
<evidence type="ECO:0000256" key="4">
    <source>
        <dbReference type="ARBA" id="ARBA00022679"/>
    </source>
</evidence>
<protein>
    <recommendedName>
        <fullName evidence="10">Probable nicotinate-nucleotide adenylyltransferase</fullName>
        <ecNumber evidence="10">2.7.7.18</ecNumber>
    </recommendedName>
    <alternativeName>
        <fullName evidence="10">Deamido-NAD(+) diphosphorylase</fullName>
    </alternativeName>
    <alternativeName>
        <fullName evidence="10">Deamido-NAD(+) pyrophosphorylase</fullName>
    </alternativeName>
    <alternativeName>
        <fullName evidence="10">Nicotinate mononucleotide adenylyltransferase</fullName>
        <shortName evidence="10">NaMN adenylyltransferase</shortName>
    </alternativeName>
</protein>
<evidence type="ECO:0000256" key="9">
    <source>
        <dbReference type="ARBA" id="ARBA00048721"/>
    </source>
</evidence>
<dbReference type="CDD" id="cd02165">
    <property type="entry name" value="NMNAT"/>
    <property type="match status" value="1"/>
</dbReference>
<keyword evidence="7 10" id="KW-0067">ATP-binding</keyword>
<dbReference type="InterPro" id="IPR005248">
    <property type="entry name" value="NadD/NMNAT"/>
</dbReference>
<comment type="similarity">
    <text evidence="10">Belongs to the NadD family.</text>
</comment>
<sequence>MMNKKSIVLYGGQFNPIHTAHLLVANEVYHQLKPDKFYFLPSYMAPLKTHDDYLDAKYRIKMIQLAIEELGFGEICEIELERKGQSYTYETLKDIVNNEKDADIYFIIGTDQYKQLDKWYKIEKLKQLITFVIVNRDVNYQEVDESMISVNIPRMDISSSLIRNRVKNKQPINILVPRSIHDYIREEGFYEN</sequence>
<evidence type="ECO:0000313" key="13">
    <source>
        <dbReference type="Proteomes" id="UP000610527"/>
    </source>
</evidence>
<evidence type="ECO:0000256" key="6">
    <source>
        <dbReference type="ARBA" id="ARBA00022741"/>
    </source>
</evidence>
<evidence type="ECO:0000256" key="8">
    <source>
        <dbReference type="ARBA" id="ARBA00023027"/>
    </source>
</evidence>
<dbReference type="RefSeq" id="WP_053029539.1">
    <property type="nucleotide sequence ID" value="NZ_CUEE01000003.1"/>
</dbReference>
<evidence type="ECO:0000313" key="12">
    <source>
        <dbReference type="EMBL" id="NUI82389.1"/>
    </source>
</evidence>
<proteinExistence type="inferred from homology"/>
<dbReference type="NCBIfam" id="NF000840">
    <property type="entry name" value="PRK00071.1-3"/>
    <property type="match status" value="1"/>
</dbReference>
<dbReference type="GeneID" id="74185971"/>
<evidence type="ECO:0000256" key="5">
    <source>
        <dbReference type="ARBA" id="ARBA00022695"/>
    </source>
</evidence>
<evidence type="ECO:0000256" key="1">
    <source>
        <dbReference type="ARBA" id="ARBA00002324"/>
    </source>
</evidence>
<dbReference type="NCBIfam" id="NF000841">
    <property type="entry name" value="PRK00071.1-4"/>
    <property type="match status" value="1"/>
</dbReference>
<comment type="catalytic activity">
    <reaction evidence="9 10">
        <text>nicotinate beta-D-ribonucleotide + ATP + H(+) = deamido-NAD(+) + diphosphate</text>
        <dbReference type="Rhea" id="RHEA:22860"/>
        <dbReference type="ChEBI" id="CHEBI:15378"/>
        <dbReference type="ChEBI" id="CHEBI:30616"/>
        <dbReference type="ChEBI" id="CHEBI:33019"/>
        <dbReference type="ChEBI" id="CHEBI:57502"/>
        <dbReference type="ChEBI" id="CHEBI:58437"/>
        <dbReference type="EC" id="2.7.7.18"/>
    </reaction>
</comment>
<keyword evidence="3 10" id="KW-0662">Pyridine nucleotide biosynthesis</keyword>
<name>A0ABX2LN98_9STAP</name>
<organism evidence="12 13">
    <name type="scientific">Staphylococcus borealis</name>
    <dbReference type="NCBI Taxonomy" id="2742203"/>
    <lineage>
        <taxon>Bacteria</taxon>
        <taxon>Bacillati</taxon>
        <taxon>Bacillota</taxon>
        <taxon>Bacilli</taxon>
        <taxon>Bacillales</taxon>
        <taxon>Staphylococcaceae</taxon>
        <taxon>Staphylococcus</taxon>
    </lineage>
</organism>
<comment type="function">
    <text evidence="1 10">Catalyzes the reversible adenylation of nicotinate mononucleotide (NaMN) to nicotinic acid adenine dinucleotide (NaAD).</text>
</comment>
<evidence type="ECO:0000256" key="7">
    <source>
        <dbReference type="ARBA" id="ARBA00022840"/>
    </source>
</evidence>
<comment type="caution">
    <text evidence="12">The sequence shown here is derived from an EMBL/GenBank/DDBJ whole genome shotgun (WGS) entry which is preliminary data.</text>
</comment>
<keyword evidence="8 10" id="KW-0520">NAD</keyword>
<evidence type="ECO:0000259" key="11">
    <source>
        <dbReference type="Pfam" id="PF01467"/>
    </source>
</evidence>
<dbReference type="InterPro" id="IPR004821">
    <property type="entry name" value="Cyt_trans-like"/>
</dbReference>
<dbReference type="NCBIfam" id="TIGR00482">
    <property type="entry name" value="nicotinate (nicotinamide) nucleotide adenylyltransferase"/>
    <property type="match status" value="1"/>
</dbReference>
<dbReference type="EMBL" id="JABVEG010000003">
    <property type="protein sequence ID" value="NUI82389.1"/>
    <property type="molecule type" value="Genomic_DNA"/>
</dbReference>
<dbReference type="Proteomes" id="UP000610527">
    <property type="component" value="Unassembled WGS sequence"/>
</dbReference>
<keyword evidence="13" id="KW-1185">Reference proteome</keyword>
<comment type="pathway">
    <text evidence="2 10">Cofactor biosynthesis; NAD(+) biosynthesis; deamido-NAD(+) from nicotinate D-ribonucleotide: step 1/1.</text>
</comment>
<dbReference type="PANTHER" id="PTHR39321">
    <property type="entry name" value="NICOTINATE-NUCLEOTIDE ADENYLYLTRANSFERASE-RELATED"/>
    <property type="match status" value="1"/>
</dbReference>
<keyword evidence="6 10" id="KW-0547">Nucleotide-binding</keyword>
<keyword evidence="5 10" id="KW-0548">Nucleotidyltransferase</keyword>
<dbReference type="InterPro" id="IPR014729">
    <property type="entry name" value="Rossmann-like_a/b/a_fold"/>
</dbReference>
<dbReference type="PANTHER" id="PTHR39321:SF3">
    <property type="entry name" value="PHOSPHOPANTETHEINE ADENYLYLTRANSFERASE"/>
    <property type="match status" value="1"/>
</dbReference>
<evidence type="ECO:0000256" key="3">
    <source>
        <dbReference type="ARBA" id="ARBA00022642"/>
    </source>
</evidence>
<dbReference type="GO" id="GO:0004515">
    <property type="term" value="F:nicotinate-nucleotide adenylyltransferase activity"/>
    <property type="evidence" value="ECO:0007669"/>
    <property type="project" value="UniProtKB-EC"/>
</dbReference>
<accession>A0ABX2LN98</accession>
<keyword evidence="4 10" id="KW-0808">Transferase</keyword>